<dbReference type="PANTHER" id="PTHR32268">
    <property type="entry name" value="HOMOSERINE O-ACETYLTRANSFERASE"/>
    <property type="match status" value="1"/>
</dbReference>
<dbReference type="InterPro" id="IPR029058">
    <property type="entry name" value="AB_hydrolase_fold"/>
</dbReference>
<feature type="region of interest" description="Disordered" evidence="4">
    <location>
        <begin position="276"/>
        <end position="317"/>
    </location>
</feature>
<evidence type="ECO:0000256" key="2">
    <source>
        <dbReference type="ARBA" id="ARBA00022679"/>
    </source>
</evidence>
<dbReference type="Proteomes" id="UP000827284">
    <property type="component" value="Unassembled WGS sequence"/>
</dbReference>
<keyword evidence="7" id="KW-1185">Reference proteome</keyword>
<accession>A0A9P3H6F3</accession>
<feature type="active site" evidence="3">
    <location>
        <position position="384"/>
    </location>
</feature>
<dbReference type="PIRSF" id="PIRSF000443">
    <property type="entry name" value="Homoser_Ac_trans"/>
    <property type="match status" value="1"/>
</dbReference>
<dbReference type="AlphaFoldDB" id="A0A9P3H6F3"/>
<comment type="caution">
    <text evidence="6">The sequence shown here is derived from an EMBL/GenBank/DDBJ whole genome shotgun (WGS) entry which is preliminary data.</text>
</comment>
<evidence type="ECO:0000256" key="3">
    <source>
        <dbReference type="PIRSR" id="PIRSR000443-1"/>
    </source>
</evidence>
<feature type="active site" evidence="3">
    <location>
        <position position="413"/>
    </location>
</feature>
<dbReference type="SUPFAM" id="SSF53474">
    <property type="entry name" value="alpha/beta-Hydrolases"/>
    <property type="match status" value="1"/>
</dbReference>
<reference evidence="6" key="1">
    <citation type="submission" date="2021-11" db="EMBL/GenBank/DDBJ databases">
        <authorList>
            <person name="Herlambang A."/>
            <person name="Guo Y."/>
            <person name="Takashima Y."/>
            <person name="Nishizawa T."/>
        </authorList>
    </citation>
    <scope>NUCLEOTIDE SEQUENCE</scope>
    <source>
        <strain evidence="6">E1425</strain>
    </source>
</reference>
<dbReference type="InterPro" id="IPR000073">
    <property type="entry name" value="AB_hydrolase_1"/>
</dbReference>
<proteinExistence type="inferred from homology"/>
<feature type="domain" description="AB hydrolase-1" evidence="5">
    <location>
        <begin position="90"/>
        <end position="416"/>
    </location>
</feature>
<dbReference type="NCBIfam" id="TIGR01392">
    <property type="entry name" value="homoserO_Ac_trn"/>
    <property type="match status" value="1"/>
</dbReference>
<dbReference type="GO" id="GO:0009086">
    <property type="term" value="P:methionine biosynthetic process"/>
    <property type="evidence" value="ECO:0007669"/>
    <property type="project" value="TreeGrafter"/>
</dbReference>
<dbReference type="OrthoDB" id="191364at2759"/>
<organism evidence="6 7">
    <name type="scientific">Entomortierella parvispora</name>
    <dbReference type="NCBI Taxonomy" id="205924"/>
    <lineage>
        <taxon>Eukaryota</taxon>
        <taxon>Fungi</taxon>
        <taxon>Fungi incertae sedis</taxon>
        <taxon>Mucoromycota</taxon>
        <taxon>Mortierellomycotina</taxon>
        <taxon>Mortierellomycetes</taxon>
        <taxon>Mortierellales</taxon>
        <taxon>Mortierellaceae</taxon>
        <taxon>Entomortierella</taxon>
    </lineage>
</organism>
<name>A0A9P3H6F3_9FUNG</name>
<dbReference type="GO" id="GO:0009092">
    <property type="term" value="P:homoserine metabolic process"/>
    <property type="evidence" value="ECO:0007669"/>
    <property type="project" value="TreeGrafter"/>
</dbReference>
<gene>
    <name evidence="6" type="ORF">EMPS_03258</name>
</gene>
<dbReference type="PANTHER" id="PTHR32268:SF11">
    <property type="entry name" value="HOMOSERINE O-ACETYLTRANSFERASE"/>
    <property type="match status" value="1"/>
</dbReference>
<sequence>MRFERRSDQPENPFSRLAPDQTIAIVPEFTFESGAKIHDVPVAYKTWGVLNAEGDNCMLICHPLTRSVDVEDWWGNCWGSCPIEGKGKVIDESKFFIVCLNVMGSPYGSASPLTVNLKTGARYGPEFPLATIRDDCRLHKMVLDDLGVKSVAICLGGSMAGMHVYEWALYGSDYIKLIVPISAPAKSSAWSMSWTESQRQSIFTDPKYKDGYYSLEEPPKQGMTAARMNAMLTYRTRASYERRFGRAVMDNSEPEAAGILSKDEADSSDVHRRIHNEGHRHMNTSSSFSTGLQTPKGCDSPAINSTKSLDAGSKDTEDYKPPVYSAHSYLRYQADKFNERFDANCYIHLSRKMDSHDVSFRRGPYKEIIKSITQPVLVVAIESDVLYPLYEIRALSKLLPASEFIPVKSDEGHDGLLLEWEQINEAIVAFMQKHEPTRSLIAREGVAVAPKTATRGSLFASW</sequence>
<dbReference type="Gene3D" id="3.40.50.1820">
    <property type="entry name" value="alpha/beta hydrolase"/>
    <property type="match status" value="1"/>
</dbReference>
<evidence type="ECO:0000256" key="4">
    <source>
        <dbReference type="SAM" id="MobiDB-lite"/>
    </source>
</evidence>
<evidence type="ECO:0000313" key="6">
    <source>
        <dbReference type="EMBL" id="GJJ70908.1"/>
    </source>
</evidence>
<dbReference type="HAMAP" id="MF_00296">
    <property type="entry name" value="MetX_acyltransf"/>
    <property type="match status" value="1"/>
</dbReference>
<evidence type="ECO:0000259" key="5">
    <source>
        <dbReference type="Pfam" id="PF00561"/>
    </source>
</evidence>
<evidence type="ECO:0000256" key="1">
    <source>
        <dbReference type="ARBA" id="ARBA00006886"/>
    </source>
</evidence>
<feature type="active site" description="Nucleophile" evidence="3">
    <location>
        <position position="158"/>
    </location>
</feature>
<dbReference type="InterPro" id="IPR008220">
    <property type="entry name" value="HAT_MetX-like"/>
</dbReference>
<protein>
    <submittedName>
        <fullName evidence="6">Homoserine O-acetyltransferase/O-succinyltransferase</fullName>
    </submittedName>
</protein>
<dbReference type="GO" id="GO:0004414">
    <property type="term" value="F:homoserine O-acetyltransferase activity"/>
    <property type="evidence" value="ECO:0007669"/>
    <property type="project" value="TreeGrafter"/>
</dbReference>
<reference evidence="6" key="2">
    <citation type="journal article" date="2022" name="Microbiol. Resour. Announc.">
        <title>Whole-Genome Sequence of Entomortierella parvispora E1425, a Mucoromycotan Fungus Associated with Burkholderiaceae-Related Endosymbiotic Bacteria.</title>
        <authorList>
            <person name="Herlambang A."/>
            <person name="Guo Y."/>
            <person name="Takashima Y."/>
            <person name="Narisawa K."/>
            <person name="Ohta H."/>
            <person name="Nishizawa T."/>
        </authorList>
    </citation>
    <scope>NUCLEOTIDE SEQUENCE</scope>
    <source>
        <strain evidence="6">E1425</strain>
    </source>
</reference>
<feature type="compositionally biased region" description="Polar residues" evidence="4">
    <location>
        <begin position="283"/>
        <end position="293"/>
    </location>
</feature>
<dbReference type="EMBL" id="BQFW01000004">
    <property type="protein sequence ID" value="GJJ70908.1"/>
    <property type="molecule type" value="Genomic_DNA"/>
</dbReference>
<evidence type="ECO:0000313" key="7">
    <source>
        <dbReference type="Proteomes" id="UP000827284"/>
    </source>
</evidence>
<dbReference type="Pfam" id="PF00561">
    <property type="entry name" value="Abhydrolase_1"/>
    <property type="match status" value="1"/>
</dbReference>
<keyword evidence="2" id="KW-0808">Transferase</keyword>
<comment type="similarity">
    <text evidence="1">Belongs to the AB hydrolase superfamily. MetX family.</text>
</comment>